<evidence type="ECO:0000256" key="1">
    <source>
        <dbReference type="ARBA" id="ARBA00004049"/>
    </source>
</evidence>
<sequence>MGSESGINANKGMGALVSEEETGAFLGFDEEQFLLLPSNDGGTADEEEEEKPNSVEWTSPTLLPLTGGKSSAAEKPISSGDSIRTTITRETIARYFYMPITEAAKELNIGVTLLKKRCRELGISRWPHRKLMSIESLIKNVKFGGDEGGQKLKEAVEILETEKQLIEQAPDLKLEDRTRKLRQACFKASYKRRKLHYQLKHAAEGPVSCYRSDAGMSMIYLNTKPAI</sequence>
<feature type="domain" description="RWP-RK" evidence="8">
    <location>
        <begin position="69"/>
        <end position="155"/>
    </location>
</feature>
<comment type="function">
    <text evidence="1">Putative transcription factor.</text>
</comment>
<feature type="region of interest" description="Disordered" evidence="7">
    <location>
        <begin position="35"/>
        <end position="78"/>
    </location>
</feature>
<name>A0A6P8EL03_PUNGR</name>
<evidence type="ECO:0000313" key="9">
    <source>
        <dbReference type="Proteomes" id="UP000515151"/>
    </source>
</evidence>
<proteinExistence type="predicted"/>
<evidence type="ECO:0000313" key="10">
    <source>
        <dbReference type="RefSeq" id="XP_031405951.1"/>
    </source>
</evidence>
<dbReference type="RefSeq" id="XP_031405951.1">
    <property type="nucleotide sequence ID" value="XM_031550091.1"/>
</dbReference>
<dbReference type="GeneID" id="116214675"/>
<keyword evidence="2" id="KW-0805">Transcription regulation</keyword>
<dbReference type="GO" id="GO:0003677">
    <property type="term" value="F:DNA binding"/>
    <property type="evidence" value="ECO:0007669"/>
    <property type="project" value="UniProtKB-KW"/>
</dbReference>
<accession>A0A6P8EL03</accession>
<keyword evidence="5" id="KW-0804">Transcription</keyword>
<evidence type="ECO:0000256" key="7">
    <source>
        <dbReference type="SAM" id="MobiDB-lite"/>
    </source>
</evidence>
<dbReference type="AlphaFoldDB" id="A0A6P8EL03"/>
<dbReference type="OrthoDB" id="6270329at2759"/>
<reference evidence="9" key="1">
    <citation type="journal article" date="2020" name="Plant Biotechnol. J.">
        <title>The pomegranate (Punica granatum L.) draft genome dissects genetic divergence between soft- and hard-seeded cultivars.</title>
        <authorList>
            <person name="Luo X."/>
            <person name="Li H."/>
            <person name="Wu Z."/>
            <person name="Yao W."/>
            <person name="Zhao P."/>
            <person name="Cao D."/>
            <person name="Yu H."/>
            <person name="Li K."/>
            <person name="Poudel K."/>
            <person name="Zhao D."/>
            <person name="Zhang F."/>
            <person name="Xia X."/>
            <person name="Chen L."/>
            <person name="Wang Q."/>
            <person name="Jing D."/>
            <person name="Cao S."/>
        </authorList>
    </citation>
    <scope>NUCLEOTIDE SEQUENCE [LARGE SCALE GENOMIC DNA]</scope>
    <source>
        <strain evidence="9">cv. Tunisia</strain>
    </source>
</reference>
<evidence type="ECO:0000256" key="3">
    <source>
        <dbReference type="ARBA" id="ARBA00023054"/>
    </source>
</evidence>
<organism evidence="9 10">
    <name type="scientific">Punica granatum</name>
    <name type="common">Pomegranate</name>
    <dbReference type="NCBI Taxonomy" id="22663"/>
    <lineage>
        <taxon>Eukaryota</taxon>
        <taxon>Viridiplantae</taxon>
        <taxon>Streptophyta</taxon>
        <taxon>Embryophyta</taxon>
        <taxon>Tracheophyta</taxon>
        <taxon>Spermatophyta</taxon>
        <taxon>Magnoliopsida</taxon>
        <taxon>eudicotyledons</taxon>
        <taxon>Gunneridae</taxon>
        <taxon>Pentapetalae</taxon>
        <taxon>rosids</taxon>
        <taxon>malvids</taxon>
        <taxon>Myrtales</taxon>
        <taxon>Lythraceae</taxon>
        <taxon>Punica</taxon>
    </lineage>
</organism>
<protein>
    <submittedName>
        <fullName evidence="10">Protein RKD1-like</fullName>
    </submittedName>
</protein>
<dbReference type="PANTHER" id="PTHR46373">
    <property type="entry name" value="PROTEIN RKD4"/>
    <property type="match status" value="1"/>
</dbReference>
<dbReference type="InterPro" id="IPR003035">
    <property type="entry name" value="RWP-RK_dom"/>
</dbReference>
<keyword evidence="6" id="KW-0539">Nucleus</keyword>
<evidence type="ECO:0000256" key="4">
    <source>
        <dbReference type="ARBA" id="ARBA00023125"/>
    </source>
</evidence>
<evidence type="ECO:0000259" key="8">
    <source>
        <dbReference type="PROSITE" id="PS51519"/>
    </source>
</evidence>
<keyword evidence="4" id="KW-0238">DNA-binding</keyword>
<evidence type="ECO:0000256" key="2">
    <source>
        <dbReference type="ARBA" id="ARBA00023015"/>
    </source>
</evidence>
<gene>
    <name evidence="10" type="primary">LOC116214675</name>
</gene>
<dbReference type="PROSITE" id="PS51519">
    <property type="entry name" value="RWP_RK"/>
    <property type="match status" value="1"/>
</dbReference>
<evidence type="ECO:0000256" key="6">
    <source>
        <dbReference type="ARBA" id="ARBA00023242"/>
    </source>
</evidence>
<dbReference type="GO" id="GO:0003700">
    <property type="term" value="F:DNA-binding transcription factor activity"/>
    <property type="evidence" value="ECO:0007669"/>
    <property type="project" value="InterPro"/>
</dbReference>
<keyword evidence="9" id="KW-1185">Reference proteome</keyword>
<evidence type="ECO:0000256" key="5">
    <source>
        <dbReference type="ARBA" id="ARBA00023163"/>
    </source>
</evidence>
<dbReference type="Proteomes" id="UP000515151">
    <property type="component" value="Chromosome 7"/>
</dbReference>
<dbReference type="Pfam" id="PF02042">
    <property type="entry name" value="RWP-RK"/>
    <property type="match status" value="1"/>
</dbReference>
<dbReference type="InterPro" id="IPR044607">
    <property type="entry name" value="RKD-like"/>
</dbReference>
<reference evidence="10" key="2">
    <citation type="submission" date="2025-08" db="UniProtKB">
        <authorList>
            <consortium name="RefSeq"/>
        </authorList>
    </citation>
    <scope>IDENTIFICATION</scope>
    <source>
        <tissue evidence="10">Leaf</tissue>
    </source>
</reference>
<keyword evidence="3" id="KW-0175">Coiled coil</keyword>
<dbReference type="PANTHER" id="PTHR46373:SF2">
    <property type="entry name" value="RWP-RK DOMAIN-CONTAINING PROTEIN"/>
    <property type="match status" value="1"/>
</dbReference>